<feature type="domain" description="Prolyl 3,4-dihydroxylase TPA1/OFD1 N-terminal" evidence="1">
    <location>
        <begin position="14"/>
        <end position="112"/>
    </location>
</feature>
<dbReference type="PANTHER" id="PTHR12117">
    <property type="entry name" value="HISTONE ACETYLTRANSFERASE COMPLEX"/>
    <property type="match status" value="1"/>
</dbReference>
<evidence type="ECO:0000313" key="2">
    <source>
        <dbReference type="EMBL" id="KAJ1357355.1"/>
    </source>
</evidence>
<gene>
    <name evidence="2" type="ORF">KIN20_015489</name>
    <name evidence="3" type="ORF">KIN20_015553</name>
</gene>
<evidence type="ECO:0000313" key="4">
    <source>
        <dbReference type="Proteomes" id="UP001196413"/>
    </source>
</evidence>
<accession>A0AAD5MXJ1</accession>
<dbReference type="InterPro" id="IPR051842">
    <property type="entry name" value="uS12_prolyl_hydroxylase"/>
</dbReference>
<keyword evidence="4" id="KW-1185">Reference proteome</keyword>
<dbReference type="PANTHER" id="PTHR12117:SF0">
    <property type="entry name" value="PROLYL 3-HYDROXYLASE OGFOD1"/>
    <property type="match status" value="1"/>
</dbReference>
<sequence length="124" mass="14024">DISGVELPSQVDMTGSCYAATSCLLPHSDDVDSRRFAFVYYFTQEPREECFGGHTNIYNSNEDCEPTIVFASLLPYRNSLLLFEVSERSWHSVAEVLGEDNDPRLSINGCFHSSCRIKSVFDRL</sequence>
<dbReference type="InterPro" id="IPR039558">
    <property type="entry name" value="TPA1/OFD1_N"/>
</dbReference>
<dbReference type="GO" id="GO:0005737">
    <property type="term" value="C:cytoplasm"/>
    <property type="evidence" value="ECO:0007669"/>
    <property type="project" value="TreeGrafter"/>
</dbReference>
<dbReference type="Gene3D" id="2.60.120.620">
    <property type="entry name" value="q2cbj1_9rhob like domain"/>
    <property type="match status" value="1"/>
</dbReference>
<dbReference type="Pfam" id="PF13661">
    <property type="entry name" value="2OG-FeII_Oxy_4"/>
    <property type="match status" value="1"/>
</dbReference>
<dbReference type="Proteomes" id="UP001196413">
    <property type="component" value="Unassembled WGS sequence"/>
</dbReference>
<name>A0AAD5MXJ1_PARTN</name>
<feature type="non-terminal residue" evidence="3">
    <location>
        <position position="1"/>
    </location>
</feature>
<dbReference type="GO" id="GO:0006449">
    <property type="term" value="P:regulation of translational termination"/>
    <property type="evidence" value="ECO:0007669"/>
    <property type="project" value="TreeGrafter"/>
</dbReference>
<dbReference type="GO" id="GO:0031543">
    <property type="term" value="F:peptidyl-proline dioxygenase activity"/>
    <property type="evidence" value="ECO:0007669"/>
    <property type="project" value="TreeGrafter"/>
</dbReference>
<dbReference type="EMBL" id="JAHQIW010003112">
    <property type="protein sequence ID" value="KAJ1357355.1"/>
    <property type="molecule type" value="Genomic_DNA"/>
</dbReference>
<comment type="caution">
    <text evidence="3">The sequence shown here is derived from an EMBL/GenBank/DDBJ whole genome shotgun (WGS) entry which is preliminary data.</text>
</comment>
<proteinExistence type="predicted"/>
<dbReference type="EMBL" id="JAHQIW010003127">
    <property type="protein sequence ID" value="KAJ1357411.1"/>
    <property type="molecule type" value="Genomic_DNA"/>
</dbReference>
<evidence type="ECO:0000259" key="1">
    <source>
        <dbReference type="Pfam" id="PF13661"/>
    </source>
</evidence>
<protein>
    <recommendedName>
        <fullName evidence="1">Prolyl 3,4-dihydroxylase TPA1/OFD1 N-terminal domain-containing protein</fullName>
    </recommendedName>
</protein>
<dbReference type="AlphaFoldDB" id="A0AAD5MXJ1"/>
<evidence type="ECO:0000313" key="3">
    <source>
        <dbReference type="EMBL" id="KAJ1357411.1"/>
    </source>
</evidence>
<organism evidence="3 4">
    <name type="scientific">Parelaphostrongylus tenuis</name>
    <name type="common">Meningeal worm</name>
    <dbReference type="NCBI Taxonomy" id="148309"/>
    <lineage>
        <taxon>Eukaryota</taxon>
        <taxon>Metazoa</taxon>
        <taxon>Ecdysozoa</taxon>
        <taxon>Nematoda</taxon>
        <taxon>Chromadorea</taxon>
        <taxon>Rhabditida</taxon>
        <taxon>Rhabditina</taxon>
        <taxon>Rhabditomorpha</taxon>
        <taxon>Strongyloidea</taxon>
        <taxon>Metastrongylidae</taxon>
        <taxon>Parelaphostrongylus</taxon>
    </lineage>
</organism>
<reference evidence="3" key="1">
    <citation type="submission" date="2021-06" db="EMBL/GenBank/DDBJ databases">
        <title>Parelaphostrongylus tenuis whole genome reference sequence.</title>
        <authorList>
            <person name="Garwood T.J."/>
            <person name="Larsen P.A."/>
            <person name="Fountain-Jones N.M."/>
            <person name="Garbe J.R."/>
            <person name="Macchietto M.G."/>
            <person name="Kania S.A."/>
            <person name="Gerhold R.W."/>
            <person name="Richards J.E."/>
            <person name="Wolf T.M."/>
        </authorList>
    </citation>
    <scope>NUCLEOTIDE SEQUENCE</scope>
    <source>
        <strain evidence="3">MNPRO001-30</strain>
        <tissue evidence="3">Meninges</tissue>
    </source>
</reference>